<name>A0AAD4HTY5_9PEZI</name>
<comment type="caution">
    <text evidence="1">The sequence shown here is derived from an EMBL/GenBank/DDBJ whole genome shotgun (WGS) entry which is preliminary data.</text>
</comment>
<sequence length="155" mass="17529">MSDNQLGIRRLNYEIPWELEGQFNECLDRQRKAAAAVEQHDLDTATHLLKVNLQWCKGHLSTDPIHPMTLWHLGELGVQLINMGRFNEAIGYVGEAYDIRESIDPEGEDTLKILSLYARTLAEEGHFDLAAGRRLGAGSTLRWLGQSRRTNNANC</sequence>
<accession>A0AAD4HTY5</accession>
<dbReference type="AlphaFoldDB" id="A0AAD4HTY5"/>
<evidence type="ECO:0000313" key="2">
    <source>
        <dbReference type="Proteomes" id="UP001197093"/>
    </source>
</evidence>
<dbReference type="Gene3D" id="1.25.40.10">
    <property type="entry name" value="Tetratricopeptide repeat domain"/>
    <property type="match status" value="1"/>
</dbReference>
<evidence type="ECO:0000313" key="1">
    <source>
        <dbReference type="EMBL" id="KAG7285874.1"/>
    </source>
</evidence>
<protein>
    <recommendedName>
        <fullName evidence="3">Tetratricopeptide repeat protein</fullName>
    </recommendedName>
</protein>
<evidence type="ECO:0008006" key="3">
    <source>
        <dbReference type="Google" id="ProtNLM"/>
    </source>
</evidence>
<proteinExistence type="predicted"/>
<keyword evidence="2" id="KW-1185">Reference proteome</keyword>
<dbReference type="InterPro" id="IPR011990">
    <property type="entry name" value="TPR-like_helical_dom_sf"/>
</dbReference>
<dbReference type="SUPFAM" id="SSF48452">
    <property type="entry name" value="TPR-like"/>
    <property type="match status" value="1"/>
</dbReference>
<gene>
    <name evidence="1" type="ORF">NEMBOFW57_008168</name>
</gene>
<dbReference type="Proteomes" id="UP001197093">
    <property type="component" value="Unassembled WGS sequence"/>
</dbReference>
<reference evidence="1" key="1">
    <citation type="submission" date="2023-02" db="EMBL/GenBank/DDBJ databases">
        <authorList>
            <person name="Palmer J.M."/>
        </authorList>
    </citation>
    <scope>NUCLEOTIDE SEQUENCE</scope>
    <source>
        <strain evidence="1">FW57</strain>
    </source>
</reference>
<organism evidence="1 2">
    <name type="scientific">Staphylotrichum longicolle</name>
    <dbReference type="NCBI Taxonomy" id="669026"/>
    <lineage>
        <taxon>Eukaryota</taxon>
        <taxon>Fungi</taxon>
        <taxon>Dikarya</taxon>
        <taxon>Ascomycota</taxon>
        <taxon>Pezizomycotina</taxon>
        <taxon>Sordariomycetes</taxon>
        <taxon>Sordariomycetidae</taxon>
        <taxon>Sordariales</taxon>
        <taxon>Chaetomiaceae</taxon>
        <taxon>Staphylotrichum</taxon>
    </lineage>
</organism>
<dbReference type="EMBL" id="JAHCVI010000004">
    <property type="protein sequence ID" value="KAG7285874.1"/>
    <property type="molecule type" value="Genomic_DNA"/>
</dbReference>